<comment type="cofactor">
    <cofactor evidence="1">
        <name>Mg(2+)</name>
        <dbReference type="ChEBI" id="CHEBI:18420"/>
    </cofactor>
</comment>
<evidence type="ECO:0000313" key="5">
    <source>
        <dbReference type="Proteomes" id="UP000579945"/>
    </source>
</evidence>
<dbReference type="PANTHER" id="PTHR46470:SF4">
    <property type="entry name" value="5-AMINO-6-(5-PHOSPHO-D-RIBITYLAMINO)URACIL PHOSPHATASE YIGB"/>
    <property type="match status" value="1"/>
</dbReference>
<dbReference type="NCBIfam" id="TIGR01549">
    <property type="entry name" value="HAD-SF-IA-v1"/>
    <property type="match status" value="1"/>
</dbReference>
<dbReference type="SFLD" id="SFLDS00003">
    <property type="entry name" value="Haloacid_Dehalogenase"/>
    <property type="match status" value="1"/>
</dbReference>
<keyword evidence="2 4" id="KW-0378">Hydrolase</keyword>
<dbReference type="InterPro" id="IPR023214">
    <property type="entry name" value="HAD_sf"/>
</dbReference>
<dbReference type="RefSeq" id="WP_183653256.1">
    <property type="nucleotide sequence ID" value="NZ_BAAAXX010000021.1"/>
</dbReference>
<comment type="caution">
    <text evidence="4">The sequence shown here is derived from an EMBL/GenBank/DDBJ whole genome shotgun (WGS) entry which is preliminary data.</text>
</comment>
<dbReference type="SFLD" id="SFLDG01129">
    <property type="entry name" value="C1.5:_HAD__Beta-PGM__Phosphata"/>
    <property type="match status" value="1"/>
</dbReference>
<dbReference type="GO" id="GO:0044281">
    <property type="term" value="P:small molecule metabolic process"/>
    <property type="evidence" value="ECO:0007669"/>
    <property type="project" value="UniProtKB-ARBA"/>
</dbReference>
<keyword evidence="3" id="KW-0460">Magnesium</keyword>
<dbReference type="InterPro" id="IPR006439">
    <property type="entry name" value="HAD-SF_hydro_IA"/>
</dbReference>
<dbReference type="EMBL" id="JACIBV010000001">
    <property type="protein sequence ID" value="MBB3729667.1"/>
    <property type="molecule type" value="Genomic_DNA"/>
</dbReference>
<dbReference type="Gene3D" id="3.40.50.1000">
    <property type="entry name" value="HAD superfamily/HAD-like"/>
    <property type="match status" value="1"/>
</dbReference>
<evidence type="ECO:0000256" key="2">
    <source>
        <dbReference type="ARBA" id="ARBA00022801"/>
    </source>
</evidence>
<gene>
    <name evidence="4" type="ORF">FHR33_005527</name>
</gene>
<dbReference type="Pfam" id="PF00702">
    <property type="entry name" value="Hydrolase"/>
    <property type="match status" value="1"/>
</dbReference>
<evidence type="ECO:0000256" key="3">
    <source>
        <dbReference type="ARBA" id="ARBA00022842"/>
    </source>
</evidence>
<dbReference type="InterPro" id="IPR051400">
    <property type="entry name" value="HAD-like_hydrolase"/>
</dbReference>
<protein>
    <submittedName>
        <fullName evidence="4">Putative hydrolase of the HAD superfamily</fullName>
    </submittedName>
</protein>
<dbReference type="Proteomes" id="UP000579945">
    <property type="component" value="Unassembled WGS sequence"/>
</dbReference>
<evidence type="ECO:0000313" key="4">
    <source>
        <dbReference type="EMBL" id="MBB3729667.1"/>
    </source>
</evidence>
<keyword evidence="5" id="KW-1185">Reference proteome</keyword>
<dbReference type="AlphaFoldDB" id="A0A7W5YQJ3"/>
<dbReference type="PRINTS" id="PR00413">
    <property type="entry name" value="HADHALOGNASE"/>
</dbReference>
<proteinExistence type="predicted"/>
<dbReference type="PANTHER" id="PTHR46470">
    <property type="entry name" value="N-ACYLNEURAMINATE-9-PHOSPHATASE"/>
    <property type="match status" value="1"/>
</dbReference>
<evidence type="ECO:0000256" key="1">
    <source>
        <dbReference type="ARBA" id="ARBA00001946"/>
    </source>
</evidence>
<dbReference type="GO" id="GO:0016787">
    <property type="term" value="F:hydrolase activity"/>
    <property type="evidence" value="ECO:0007669"/>
    <property type="project" value="UniProtKB-KW"/>
</dbReference>
<sequence length="240" mass="26182">MADEIRGVLFDIDDTLFDYTSSERTGLLGHLAAEGLLESFSSPEEAVALWRGIMEEEYTRFLRGELSFEEQRMVRVRRFLGRAIPDQEAWFGRYSALVTQAWAAFPDAAPVLEALAPHFKLGVVSNSSLQHQRTKLTTLGLLDHFGEAIVCSHEYGRAKPHPEIFLAGCELLGLPPGQVAYVGDKYDVDALGARAAGLRAFWLDRTGGSAVQEEGVTVIGSLEELVAALSPGRSTGDRAG</sequence>
<dbReference type="InterPro" id="IPR036412">
    <property type="entry name" value="HAD-like_sf"/>
</dbReference>
<name>A0A7W5YQJ3_9ACTN</name>
<accession>A0A7W5YQJ3</accession>
<dbReference type="GeneID" id="95391848"/>
<organism evidence="4 5">
    <name type="scientific">Nonomuraea dietziae</name>
    <dbReference type="NCBI Taxonomy" id="65515"/>
    <lineage>
        <taxon>Bacteria</taxon>
        <taxon>Bacillati</taxon>
        <taxon>Actinomycetota</taxon>
        <taxon>Actinomycetes</taxon>
        <taxon>Streptosporangiales</taxon>
        <taxon>Streptosporangiaceae</taxon>
        <taxon>Nonomuraea</taxon>
    </lineage>
</organism>
<reference evidence="4 5" key="1">
    <citation type="submission" date="2020-08" db="EMBL/GenBank/DDBJ databases">
        <title>Sequencing the genomes of 1000 actinobacteria strains.</title>
        <authorList>
            <person name="Klenk H.-P."/>
        </authorList>
    </citation>
    <scope>NUCLEOTIDE SEQUENCE [LARGE SCALE GENOMIC DNA]</scope>
    <source>
        <strain evidence="4 5">DSM 44320</strain>
    </source>
</reference>
<dbReference type="Gene3D" id="1.20.120.710">
    <property type="entry name" value="Haloacid dehalogenase hydrolase-like domain"/>
    <property type="match status" value="1"/>
</dbReference>
<dbReference type="SUPFAM" id="SSF56784">
    <property type="entry name" value="HAD-like"/>
    <property type="match status" value="1"/>
</dbReference>